<evidence type="ECO:0000256" key="1">
    <source>
        <dbReference type="ARBA" id="ARBA00004370"/>
    </source>
</evidence>
<evidence type="ECO:0000256" key="4">
    <source>
        <dbReference type="SAM" id="Phobius"/>
    </source>
</evidence>
<proteinExistence type="predicted"/>
<dbReference type="Gene3D" id="3.30.450.20">
    <property type="entry name" value="PAS domain"/>
    <property type="match status" value="1"/>
</dbReference>
<dbReference type="Gene3D" id="1.10.287.950">
    <property type="entry name" value="Methyl-accepting chemotaxis protein"/>
    <property type="match status" value="1"/>
</dbReference>
<dbReference type="PANTHER" id="PTHR32089:SF112">
    <property type="entry name" value="LYSOZYME-LIKE PROTEIN-RELATED"/>
    <property type="match status" value="1"/>
</dbReference>
<keyword evidence="4" id="KW-0472">Membrane</keyword>
<keyword evidence="4" id="KW-1133">Transmembrane helix</keyword>
<dbReference type="PROSITE" id="PS50112">
    <property type="entry name" value="PAS"/>
    <property type="match status" value="1"/>
</dbReference>
<dbReference type="Proteomes" id="UP000094291">
    <property type="component" value="Unassembled WGS sequence"/>
</dbReference>
<protein>
    <recommendedName>
        <fullName evidence="9">Chemotaxis protein</fullName>
    </recommendedName>
</protein>
<dbReference type="InterPro" id="IPR035965">
    <property type="entry name" value="PAS-like_dom_sf"/>
</dbReference>
<dbReference type="Pfam" id="PF08447">
    <property type="entry name" value="PAS_3"/>
    <property type="match status" value="1"/>
</dbReference>
<dbReference type="SUPFAM" id="SSF58104">
    <property type="entry name" value="Methyl-accepting chemotaxis protein (MCP) signaling domain"/>
    <property type="match status" value="1"/>
</dbReference>
<evidence type="ECO:0000313" key="8">
    <source>
        <dbReference type="Proteomes" id="UP000094291"/>
    </source>
</evidence>
<gene>
    <name evidence="7" type="ORF">BFW38_10870</name>
</gene>
<dbReference type="NCBIfam" id="TIGR00229">
    <property type="entry name" value="sensory_box"/>
    <property type="match status" value="1"/>
</dbReference>
<dbReference type="InterPro" id="IPR000014">
    <property type="entry name" value="PAS"/>
</dbReference>
<dbReference type="InterPro" id="IPR013655">
    <property type="entry name" value="PAS_fold_3"/>
</dbReference>
<sequence>MASPNHQQHTTQRNIEVDPQRCIISNTDVRGKITSCNDYFCEISGYDRAQLIGQPHNVIRHPDMPRVVFAHLWRTLQAGQTWIGVVKNRCANGDHYWVNAHISPIIESGELVGYQSVRHAVEPQDQAQAEVLYAQLHAQQDVRHWRYRPRWWRRLSLAPRLFIGLLVPVLALLAGWAWRVDPGWLDIAVLLPATIVFLWALTYRMALPLQHVVEQSQAYFHDPLLQRLYTGRDDDVGSLALALKFARLQQATIIDRVGDAAWRVEDHAADLVRDLGKVQQALEHQQQQTQQVSQAMGTLQGTFLEMDERCAQAAEMSQQTRHIQRNSLQVLSETQQAFTDSAVQLDEVDELTQTLDGHVETIHHMVELITGLSDQTNLLALNAAIEAARAGEHGRGFAVVADEVRQLAQRSHESAAGIEQRVSGFQQVAAQLTHRMNQTQQQLRTGIEQMSQLSEQVETMAASNETLDEMNRSISTAVTQQQEEVTQMSQYIHDVHEAAEALMSTGAQGLSSAQSLEQMSQELEGMIERFDATKGRSHDHKA</sequence>
<evidence type="ECO:0008006" key="9">
    <source>
        <dbReference type="Google" id="ProtNLM"/>
    </source>
</evidence>
<keyword evidence="2 3" id="KW-0807">Transducer</keyword>
<accession>A0A1E2VAF7</accession>
<dbReference type="Pfam" id="PF00015">
    <property type="entry name" value="MCPsignal"/>
    <property type="match status" value="1"/>
</dbReference>
<keyword evidence="4" id="KW-0812">Transmembrane</keyword>
<organism evidence="7 8">
    <name type="scientific">Terasakiispira papahanaumokuakeensis</name>
    <dbReference type="NCBI Taxonomy" id="197479"/>
    <lineage>
        <taxon>Bacteria</taxon>
        <taxon>Pseudomonadati</taxon>
        <taxon>Pseudomonadota</taxon>
        <taxon>Gammaproteobacteria</taxon>
        <taxon>Oceanospirillales</taxon>
        <taxon>Terasakiispira</taxon>
    </lineage>
</organism>
<comment type="caution">
    <text evidence="7">The sequence shown here is derived from an EMBL/GenBank/DDBJ whole genome shotgun (WGS) entry which is preliminary data.</text>
</comment>
<dbReference type="InterPro" id="IPR004089">
    <property type="entry name" value="MCPsignal_dom"/>
</dbReference>
<reference evidence="7 8" key="1">
    <citation type="submission" date="2016-08" db="EMBL/GenBank/DDBJ databases">
        <authorList>
            <person name="Seilhamer J.J."/>
        </authorList>
    </citation>
    <scope>NUCLEOTIDE SEQUENCE [LARGE SCALE GENOMIC DNA]</scope>
    <source>
        <strain evidence="7 8">PH27A</strain>
    </source>
</reference>
<dbReference type="PANTHER" id="PTHR32089">
    <property type="entry name" value="METHYL-ACCEPTING CHEMOTAXIS PROTEIN MCPB"/>
    <property type="match status" value="1"/>
</dbReference>
<dbReference type="GO" id="GO:0006935">
    <property type="term" value="P:chemotaxis"/>
    <property type="evidence" value="ECO:0007669"/>
    <property type="project" value="UniProtKB-ARBA"/>
</dbReference>
<evidence type="ECO:0000256" key="3">
    <source>
        <dbReference type="PROSITE-ProRule" id="PRU00284"/>
    </source>
</evidence>
<keyword evidence="8" id="KW-1185">Reference proteome</keyword>
<dbReference type="GO" id="GO:0016020">
    <property type="term" value="C:membrane"/>
    <property type="evidence" value="ECO:0007669"/>
    <property type="project" value="UniProtKB-SubCell"/>
</dbReference>
<comment type="subcellular location">
    <subcellularLocation>
        <location evidence="1">Membrane</location>
    </subcellularLocation>
</comment>
<dbReference type="SMART" id="SM00283">
    <property type="entry name" value="MA"/>
    <property type="match status" value="1"/>
</dbReference>
<name>A0A1E2VAF7_9GAMM</name>
<feature type="transmembrane region" description="Helical" evidence="4">
    <location>
        <begin position="157"/>
        <end position="178"/>
    </location>
</feature>
<evidence type="ECO:0000259" key="5">
    <source>
        <dbReference type="PROSITE" id="PS50111"/>
    </source>
</evidence>
<evidence type="ECO:0000313" key="7">
    <source>
        <dbReference type="EMBL" id="ODC03967.1"/>
    </source>
</evidence>
<dbReference type="GO" id="GO:0007165">
    <property type="term" value="P:signal transduction"/>
    <property type="evidence" value="ECO:0007669"/>
    <property type="project" value="UniProtKB-KW"/>
</dbReference>
<evidence type="ECO:0000259" key="6">
    <source>
        <dbReference type="PROSITE" id="PS50112"/>
    </source>
</evidence>
<dbReference type="CDD" id="cd00130">
    <property type="entry name" value="PAS"/>
    <property type="match status" value="1"/>
</dbReference>
<dbReference type="PROSITE" id="PS50111">
    <property type="entry name" value="CHEMOTAXIS_TRANSDUC_2"/>
    <property type="match status" value="1"/>
</dbReference>
<dbReference type="AlphaFoldDB" id="A0A1E2VAF7"/>
<dbReference type="SUPFAM" id="SSF55785">
    <property type="entry name" value="PYP-like sensor domain (PAS domain)"/>
    <property type="match status" value="1"/>
</dbReference>
<dbReference type="EMBL" id="MDTQ01000001">
    <property type="protein sequence ID" value="ODC03967.1"/>
    <property type="molecule type" value="Genomic_DNA"/>
</dbReference>
<dbReference type="OrthoDB" id="5675566at2"/>
<dbReference type="STRING" id="197479.BFW38_10870"/>
<evidence type="ECO:0000256" key="2">
    <source>
        <dbReference type="ARBA" id="ARBA00023224"/>
    </source>
</evidence>
<dbReference type="RefSeq" id="WP_068998657.1">
    <property type="nucleotide sequence ID" value="NZ_MDTQ01000001.1"/>
</dbReference>
<feature type="transmembrane region" description="Helical" evidence="4">
    <location>
        <begin position="184"/>
        <end position="201"/>
    </location>
</feature>
<feature type="domain" description="PAS" evidence="6">
    <location>
        <begin position="28"/>
        <end position="79"/>
    </location>
</feature>
<feature type="domain" description="Methyl-accepting transducer" evidence="5">
    <location>
        <begin position="260"/>
        <end position="496"/>
    </location>
</feature>